<evidence type="ECO:0000313" key="2">
    <source>
        <dbReference type="Proteomes" id="UP000266340"/>
    </source>
</evidence>
<keyword evidence="2" id="KW-1185">Reference proteome</keyword>
<organism evidence="1 2">
    <name type="scientific">Cohnella faecalis</name>
    <dbReference type="NCBI Taxonomy" id="2315694"/>
    <lineage>
        <taxon>Bacteria</taxon>
        <taxon>Bacillati</taxon>
        <taxon>Bacillota</taxon>
        <taxon>Bacilli</taxon>
        <taxon>Bacillales</taxon>
        <taxon>Paenibacillaceae</taxon>
        <taxon>Cohnella</taxon>
    </lineage>
</organism>
<dbReference type="AlphaFoldDB" id="A0A398CT07"/>
<name>A0A398CT07_9BACL</name>
<dbReference type="Proteomes" id="UP000266340">
    <property type="component" value="Unassembled WGS sequence"/>
</dbReference>
<proteinExistence type="predicted"/>
<dbReference type="EMBL" id="QXJM01000039">
    <property type="protein sequence ID" value="RIE02957.1"/>
    <property type="molecule type" value="Genomic_DNA"/>
</dbReference>
<accession>A0A398CT07</accession>
<gene>
    <name evidence="1" type="ORF">D3H35_20345</name>
</gene>
<evidence type="ECO:0000313" key="1">
    <source>
        <dbReference type="EMBL" id="RIE02957.1"/>
    </source>
</evidence>
<comment type="caution">
    <text evidence="1">The sequence shown here is derived from an EMBL/GenBank/DDBJ whole genome shotgun (WGS) entry which is preliminary data.</text>
</comment>
<dbReference type="InterPro" id="IPR027417">
    <property type="entry name" value="P-loop_NTPase"/>
</dbReference>
<dbReference type="Gene3D" id="3.40.50.300">
    <property type="entry name" value="P-loop containing nucleotide triphosphate hydrolases"/>
    <property type="match status" value="1"/>
</dbReference>
<reference evidence="1 2" key="1">
    <citation type="submission" date="2018-09" db="EMBL/GenBank/DDBJ databases">
        <title>Cohnella cavernae sp. nov., isolated from a karst cave.</title>
        <authorList>
            <person name="Zhu H."/>
        </authorList>
    </citation>
    <scope>NUCLEOTIDE SEQUENCE [LARGE SCALE GENOMIC DNA]</scope>
    <source>
        <strain evidence="1 2">K2E09-144</strain>
    </source>
</reference>
<protein>
    <submittedName>
        <fullName evidence="1">Uncharacterized protein</fullName>
    </submittedName>
</protein>
<sequence>MSIFLGLGLTQNFSSWDQLFLDDPIQSMDDIKILSFIDVLRAISDSNFKKQNLIISTHDDNFAKLLAIKYRNKSLTQYNFIGYGLQGPLIQRV</sequence>